<feature type="non-terminal residue" evidence="3">
    <location>
        <position position="176"/>
    </location>
</feature>
<feature type="signal peptide" evidence="2">
    <location>
        <begin position="1"/>
        <end position="18"/>
    </location>
</feature>
<feature type="compositionally biased region" description="Low complexity" evidence="1">
    <location>
        <begin position="135"/>
        <end position="149"/>
    </location>
</feature>
<dbReference type="EMBL" id="KN561741">
    <property type="protein sequence ID" value="KHJ86044.1"/>
    <property type="molecule type" value="Genomic_DNA"/>
</dbReference>
<dbReference type="Proteomes" id="UP000053660">
    <property type="component" value="Unassembled WGS sequence"/>
</dbReference>
<name>A0A0B1SM89_OESDE</name>
<reference evidence="3 4" key="1">
    <citation type="submission" date="2014-03" db="EMBL/GenBank/DDBJ databases">
        <title>Draft genome of the hookworm Oesophagostomum dentatum.</title>
        <authorList>
            <person name="Mitreva M."/>
        </authorList>
    </citation>
    <scope>NUCLEOTIDE SEQUENCE [LARGE SCALE GENOMIC DNA]</scope>
    <source>
        <strain evidence="3 4">OD-Hann</strain>
    </source>
</reference>
<keyword evidence="4" id="KW-1185">Reference proteome</keyword>
<feature type="compositionally biased region" description="Low complexity" evidence="1">
    <location>
        <begin position="49"/>
        <end position="64"/>
    </location>
</feature>
<evidence type="ECO:0000256" key="1">
    <source>
        <dbReference type="SAM" id="MobiDB-lite"/>
    </source>
</evidence>
<feature type="chain" id="PRO_5002061030" evidence="2">
    <location>
        <begin position="19"/>
        <end position="176"/>
    </location>
</feature>
<evidence type="ECO:0000313" key="3">
    <source>
        <dbReference type="EMBL" id="KHJ86044.1"/>
    </source>
</evidence>
<keyword evidence="2" id="KW-0732">Signal</keyword>
<gene>
    <name evidence="3" type="ORF">OESDEN_14216</name>
</gene>
<feature type="compositionally biased region" description="Basic residues" evidence="1">
    <location>
        <begin position="160"/>
        <end position="176"/>
    </location>
</feature>
<organism evidence="3 4">
    <name type="scientific">Oesophagostomum dentatum</name>
    <name type="common">Nodular worm</name>
    <dbReference type="NCBI Taxonomy" id="61180"/>
    <lineage>
        <taxon>Eukaryota</taxon>
        <taxon>Metazoa</taxon>
        <taxon>Ecdysozoa</taxon>
        <taxon>Nematoda</taxon>
        <taxon>Chromadorea</taxon>
        <taxon>Rhabditida</taxon>
        <taxon>Rhabditina</taxon>
        <taxon>Rhabditomorpha</taxon>
        <taxon>Strongyloidea</taxon>
        <taxon>Strongylidae</taxon>
        <taxon>Oesophagostomum</taxon>
    </lineage>
</organism>
<dbReference type="AlphaFoldDB" id="A0A0B1SM89"/>
<accession>A0A0B1SM89</accession>
<feature type="region of interest" description="Disordered" evidence="1">
    <location>
        <begin position="132"/>
        <end position="176"/>
    </location>
</feature>
<feature type="region of interest" description="Disordered" evidence="1">
    <location>
        <begin position="46"/>
        <end position="99"/>
    </location>
</feature>
<evidence type="ECO:0000256" key="2">
    <source>
        <dbReference type="SAM" id="SignalP"/>
    </source>
</evidence>
<protein>
    <submittedName>
        <fullName evidence="3">Uncharacterized protein</fullName>
    </submittedName>
</protein>
<sequence length="176" mass="19054">MLILIYDLLVVVLVQVLTVFCCQKKAQQTSLETAILPTAIAEAQESDEANAQAAENNEQKANSQDSKVPDADCTQISLKKSEKIVEHPTQTSEETAPGYIDEGLFEVVGDLSVQPSMKPGDAVPSDIIQTRETQSASELENNSSSAMASTMLGPGASERVKKHVLKLPTYPKKKHE</sequence>
<proteinExistence type="predicted"/>
<evidence type="ECO:0000313" key="4">
    <source>
        <dbReference type="Proteomes" id="UP000053660"/>
    </source>
</evidence>